<evidence type="ECO:0000313" key="2">
    <source>
        <dbReference type="Proteomes" id="UP001066276"/>
    </source>
</evidence>
<dbReference type="EMBL" id="JANPWB010000004">
    <property type="protein sequence ID" value="KAJ1194079.1"/>
    <property type="molecule type" value="Genomic_DNA"/>
</dbReference>
<dbReference type="AlphaFoldDB" id="A0AAV7V1K3"/>
<accession>A0AAV7V1K3</accession>
<proteinExistence type="predicted"/>
<evidence type="ECO:0000313" key="1">
    <source>
        <dbReference type="EMBL" id="KAJ1194079.1"/>
    </source>
</evidence>
<dbReference type="Proteomes" id="UP001066276">
    <property type="component" value="Chromosome 2_2"/>
</dbReference>
<protein>
    <submittedName>
        <fullName evidence="1">Uncharacterized protein</fullName>
    </submittedName>
</protein>
<keyword evidence="2" id="KW-1185">Reference proteome</keyword>
<name>A0AAV7V1K3_PLEWA</name>
<sequence length="124" mass="13947">MCAECQNPGHIEVQVQSRGLGRLGPRSNEPLSLSLLYLIQVFIASISSVRRGTSCATASEQLNEREALWTHRAQWTRRAQLREAYNALRWNFVMLNAHGEVGAFLGNKRTLRHEVSRSRIAGTS</sequence>
<organism evidence="1 2">
    <name type="scientific">Pleurodeles waltl</name>
    <name type="common">Iberian ribbed newt</name>
    <dbReference type="NCBI Taxonomy" id="8319"/>
    <lineage>
        <taxon>Eukaryota</taxon>
        <taxon>Metazoa</taxon>
        <taxon>Chordata</taxon>
        <taxon>Craniata</taxon>
        <taxon>Vertebrata</taxon>
        <taxon>Euteleostomi</taxon>
        <taxon>Amphibia</taxon>
        <taxon>Batrachia</taxon>
        <taxon>Caudata</taxon>
        <taxon>Salamandroidea</taxon>
        <taxon>Salamandridae</taxon>
        <taxon>Pleurodelinae</taxon>
        <taxon>Pleurodeles</taxon>
    </lineage>
</organism>
<reference evidence="1" key="1">
    <citation type="journal article" date="2022" name="bioRxiv">
        <title>Sequencing and chromosome-scale assembly of the giantPleurodeles waltlgenome.</title>
        <authorList>
            <person name="Brown T."/>
            <person name="Elewa A."/>
            <person name="Iarovenko S."/>
            <person name="Subramanian E."/>
            <person name="Araus A.J."/>
            <person name="Petzold A."/>
            <person name="Susuki M."/>
            <person name="Suzuki K.-i.T."/>
            <person name="Hayashi T."/>
            <person name="Toyoda A."/>
            <person name="Oliveira C."/>
            <person name="Osipova E."/>
            <person name="Leigh N.D."/>
            <person name="Simon A."/>
            <person name="Yun M.H."/>
        </authorList>
    </citation>
    <scope>NUCLEOTIDE SEQUENCE</scope>
    <source>
        <strain evidence="1">20211129_DDA</strain>
        <tissue evidence="1">Liver</tissue>
    </source>
</reference>
<gene>
    <name evidence="1" type="ORF">NDU88_003374</name>
</gene>
<comment type="caution">
    <text evidence="1">The sequence shown here is derived from an EMBL/GenBank/DDBJ whole genome shotgun (WGS) entry which is preliminary data.</text>
</comment>